<name>A0A8S2X5Q4_9BILA</name>
<gene>
    <name evidence="6" type="ORF">BYL167_LOCUS29472</name>
    <name evidence="7" type="ORF">BYL167_LOCUS29490</name>
    <name evidence="8" type="ORF">GIL414_LOCUS33643</name>
    <name evidence="9" type="ORF">GIL414_LOCUS33644</name>
</gene>
<evidence type="ECO:0000256" key="4">
    <source>
        <dbReference type="ARBA" id="ARBA00045182"/>
    </source>
</evidence>
<dbReference type="Proteomes" id="UP000681967">
    <property type="component" value="Unassembled WGS sequence"/>
</dbReference>
<dbReference type="EMBL" id="CAJOBJ010075227">
    <property type="protein sequence ID" value="CAF4477393.1"/>
    <property type="molecule type" value="Genomic_DNA"/>
</dbReference>
<keyword evidence="3 5" id="KW-0175">Coiled coil</keyword>
<dbReference type="EMBL" id="CAJOBH010045267">
    <property type="protein sequence ID" value="CAF4350713.1"/>
    <property type="molecule type" value="Genomic_DNA"/>
</dbReference>
<evidence type="ECO:0000256" key="2">
    <source>
        <dbReference type="ARBA" id="ARBA00016725"/>
    </source>
</evidence>
<organism evidence="8 10">
    <name type="scientific">Rotaria magnacalcarata</name>
    <dbReference type="NCBI Taxonomy" id="392030"/>
    <lineage>
        <taxon>Eukaryota</taxon>
        <taxon>Metazoa</taxon>
        <taxon>Spiralia</taxon>
        <taxon>Gnathifera</taxon>
        <taxon>Rotifera</taxon>
        <taxon>Eurotatoria</taxon>
        <taxon>Bdelloidea</taxon>
        <taxon>Philodinida</taxon>
        <taxon>Philodinidae</taxon>
        <taxon>Rotaria</taxon>
    </lineage>
</organism>
<evidence type="ECO:0000313" key="9">
    <source>
        <dbReference type="EMBL" id="CAF4477393.1"/>
    </source>
</evidence>
<evidence type="ECO:0000256" key="1">
    <source>
        <dbReference type="ARBA" id="ARBA00005805"/>
    </source>
</evidence>
<comment type="function">
    <text evidence="4">Required for assembly of dynein regulatory complex (DRC) and inner dynein arm (IDA) complexes, which are responsible for ciliary beat regulation, thereby playing a central role in motility in cilia and flagella. Probably acts together with CCDC40 to form a molecular ruler that determines the 96 nanometer (nm) repeat length and arrangements of components in cilia and flagella. Not required for outer dynein arm complexes assembly.</text>
</comment>
<dbReference type="AlphaFoldDB" id="A0A8S2X5Q4"/>
<accession>A0A8S2X5Q4</accession>
<feature type="non-terminal residue" evidence="8">
    <location>
        <position position="56"/>
    </location>
</feature>
<dbReference type="Proteomes" id="UP000681720">
    <property type="component" value="Unassembled WGS sequence"/>
</dbReference>
<evidence type="ECO:0000313" key="8">
    <source>
        <dbReference type="EMBL" id="CAF4477376.1"/>
    </source>
</evidence>
<dbReference type="GO" id="GO:0036159">
    <property type="term" value="P:inner dynein arm assembly"/>
    <property type="evidence" value="ECO:0007669"/>
    <property type="project" value="InterPro"/>
</dbReference>
<reference evidence="8" key="1">
    <citation type="submission" date="2021-02" db="EMBL/GenBank/DDBJ databases">
        <authorList>
            <person name="Nowell W R."/>
        </authorList>
    </citation>
    <scope>NUCLEOTIDE SEQUENCE</scope>
</reference>
<evidence type="ECO:0000256" key="5">
    <source>
        <dbReference type="SAM" id="Coils"/>
    </source>
</evidence>
<evidence type="ECO:0000256" key="3">
    <source>
        <dbReference type="ARBA" id="ARBA00023054"/>
    </source>
</evidence>
<dbReference type="EMBL" id="CAJOBJ010075224">
    <property type="protein sequence ID" value="CAF4477376.1"/>
    <property type="molecule type" value="Genomic_DNA"/>
</dbReference>
<dbReference type="PANTHER" id="PTHR18962">
    <property type="entry name" value="COILED-COIL DOMAIN-CONTAINING PROTEIN 39"/>
    <property type="match status" value="1"/>
</dbReference>
<evidence type="ECO:0000313" key="6">
    <source>
        <dbReference type="EMBL" id="CAF4350213.1"/>
    </source>
</evidence>
<feature type="coiled-coil region" evidence="5">
    <location>
        <begin position="18"/>
        <end position="52"/>
    </location>
</feature>
<sequence>MAPPEGASEEESSQTYYVIKAAQEKEELQREGDELDAKNRKAEQELLALQNTLRII</sequence>
<comment type="similarity">
    <text evidence="1">Belongs to the CCDC39 family.</text>
</comment>
<proteinExistence type="inferred from homology"/>
<comment type="caution">
    <text evidence="8">The sequence shown here is derived from an EMBL/GenBank/DDBJ whole genome shotgun (WGS) entry which is preliminary data.</text>
</comment>
<dbReference type="EMBL" id="CAJOBH010045152">
    <property type="protein sequence ID" value="CAF4350213.1"/>
    <property type="molecule type" value="Genomic_DNA"/>
</dbReference>
<dbReference type="InterPro" id="IPR033290">
    <property type="entry name" value="CCDC39"/>
</dbReference>
<evidence type="ECO:0000313" key="7">
    <source>
        <dbReference type="EMBL" id="CAF4350713.1"/>
    </source>
</evidence>
<dbReference type="GO" id="GO:0060285">
    <property type="term" value="P:cilium-dependent cell motility"/>
    <property type="evidence" value="ECO:0007669"/>
    <property type="project" value="TreeGrafter"/>
</dbReference>
<dbReference type="Pfam" id="PF24161">
    <property type="entry name" value="CCDC39"/>
    <property type="match status" value="1"/>
</dbReference>
<dbReference type="GO" id="GO:0003341">
    <property type="term" value="P:cilium movement"/>
    <property type="evidence" value="ECO:0007669"/>
    <property type="project" value="InterPro"/>
</dbReference>
<evidence type="ECO:0000313" key="10">
    <source>
        <dbReference type="Proteomes" id="UP000681720"/>
    </source>
</evidence>
<dbReference type="PANTHER" id="PTHR18962:SF0">
    <property type="entry name" value="COILED-COIL DOMAIN-CONTAINING PROTEIN 39"/>
    <property type="match status" value="1"/>
</dbReference>
<dbReference type="GO" id="GO:0005930">
    <property type="term" value="C:axoneme"/>
    <property type="evidence" value="ECO:0007669"/>
    <property type="project" value="InterPro"/>
</dbReference>
<protein>
    <recommendedName>
        <fullName evidence="2">Coiled-coil domain-containing protein 39</fullName>
    </recommendedName>
</protein>